<feature type="active site" evidence="7">
    <location>
        <position position="86"/>
    </location>
</feature>
<dbReference type="HAMAP" id="MF_00090">
    <property type="entry name" value="PIMT"/>
    <property type="match status" value="1"/>
</dbReference>
<evidence type="ECO:0000256" key="7">
    <source>
        <dbReference type="HAMAP-Rule" id="MF_00090"/>
    </source>
</evidence>
<keyword evidence="6 7" id="KW-0949">S-adenosyl-L-methionine</keyword>
<dbReference type="PANTHER" id="PTHR11579">
    <property type="entry name" value="PROTEIN-L-ISOASPARTATE O-METHYLTRANSFERASE"/>
    <property type="match status" value="1"/>
</dbReference>
<dbReference type="PROSITE" id="PS51257">
    <property type="entry name" value="PROKAR_LIPOPROTEIN"/>
    <property type="match status" value="1"/>
</dbReference>
<dbReference type="Proteomes" id="UP001055580">
    <property type="component" value="Chromosome"/>
</dbReference>
<evidence type="ECO:0000313" key="9">
    <source>
        <dbReference type="EMBL" id="URW74864.1"/>
    </source>
</evidence>
<dbReference type="GO" id="GO:0032259">
    <property type="term" value="P:methylation"/>
    <property type="evidence" value="ECO:0007669"/>
    <property type="project" value="UniProtKB-KW"/>
</dbReference>
<comment type="function">
    <text evidence="7">Catalyzes the methyl esterification of L-isoaspartyl residues in peptides and proteins that result from spontaneous decomposition of normal L-aspartyl and L-asparaginyl residues. It plays a role in the repair and/or degradation of damaged proteins.</text>
</comment>
<keyword evidence="3 7" id="KW-0963">Cytoplasm</keyword>
<evidence type="ECO:0000256" key="2">
    <source>
        <dbReference type="ARBA" id="ARBA00005369"/>
    </source>
</evidence>
<keyword evidence="4 7" id="KW-0489">Methyltransferase</keyword>
<feature type="signal peptide" evidence="8">
    <location>
        <begin position="1"/>
        <end position="17"/>
    </location>
</feature>
<dbReference type="InterPro" id="IPR029063">
    <property type="entry name" value="SAM-dependent_MTases_sf"/>
</dbReference>
<accession>A0ABY4TR48</accession>
<feature type="chain" id="PRO_5046250198" description="Protein-L-isoaspartate O-methyltransferase" evidence="8">
    <location>
        <begin position="18"/>
        <end position="259"/>
    </location>
</feature>
<protein>
    <recommendedName>
        <fullName evidence="7">Protein-L-isoaspartate O-methyltransferase</fullName>
        <ecNumber evidence="7">2.1.1.77</ecNumber>
    </recommendedName>
    <alternativeName>
        <fullName evidence="7">L-isoaspartyl protein carboxyl methyltransferase</fullName>
    </alternativeName>
    <alternativeName>
        <fullName evidence="7">Protein L-isoaspartyl methyltransferase</fullName>
    </alternativeName>
    <alternativeName>
        <fullName evidence="7">Protein-beta-aspartate methyltransferase</fullName>
        <shortName evidence="7">PIMT</shortName>
    </alternativeName>
</protein>
<dbReference type="GO" id="GO:0004719">
    <property type="term" value="F:protein-L-isoaspartate (D-aspartate) O-methyltransferase activity"/>
    <property type="evidence" value="ECO:0007669"/>
    <property type="project" value="UniProtKB-EC"/>
</dbReference>
<reference evidence="9" key="1">
    <citation type="submission" date="2022-05" db="EMBL/GenBank/DDBJ databases">
        <title>Sphingomonas sp. strain RMG20 Genome sequencing and assembly.</title>
        <authorList>
            <person name="Kim I."/>
        </authorList>
    </citation>
    <scope>NUCLEOTIDE SEQUENCE</scope>
    <source>
        <strain evidence="9">RMG20</strain>
    </source>
</reference>
<comment type="catalytic activity">
    <reaction evidence="7">
        <text>[protein]-L-isoaspartate + S-adenosyl-L-methionine = [protein]-L-isoaspartate alpha-methyl ester + S-adenosyl-L-homocysteine</text>
        <dbReference type="Rhea" id="RHEA:12705"/>
        <dbReference type="Rhea" id="RHEA-COMP:12143"/>
        <dbReference type="Rhea" id="RHEA-COMP:12144"/>
        <dbReference type="ChEBI" id="CHEBI:57856"/>
        <dbReference type="ChEBI" id="CHEBI:59789"/>
        <dbReference type="ChEBI" id="CHEBI:90596"/>
        <dbReference type="ChEBI" id="CHEBI:90598"/>
        <dbReference type="EC" id="2.1.1.77"/>
    </reaction>
</comment>
<keyword evidence="5 7" id="KW-0808">Transferase</keyword>
<comment type="subcellular location">
    <subcellularLocation>
        <location evidence="1 7">Cytoplasm</location>
    </subcellularLocation>
</comment>
<keyword evidence="8" id="KW-0732">Signal</keyword>
<dbReference type="NCBIfam" id="NF001453">
    <property type="entry name" value="PRK00312.1"/>
    <property type="match status" value="1"/>
</dbReference>
<evidence type="ECO:0000256" key="6">
    <source>
        <dbReference type="ARBA" id="ARBA00022691"/>
    </source>
</evidence>
<dbReference type="Gene3D" id="3.40.50.150">
    <property type="entry name" value="Vaccinia Virus protein VP39"/>
    <property type="match status" value="1"/>
</dbReference>
<evidence type="ECO:0000313" key="10">
    <source>
        <dbReference type="Proteomes" id="UP001055580"/>
    </source>
</evidence>
<evidence type="ECO:0000256" key="5">
    <source>
        <dbReference type="ARBA" id="ARBA00022679"/>
    </source>
</evidence>
<dbReference type="CDD" id="cd02440">
    <property type="entry name" value="AdoMet_MTases"/>
    <property type="match status" value="1"/>
</dbReference>
<gene>
    <name evidence="7" type="primary">pcm</name>
    <name evidence="9" type="ORF">M9980_09825</name>
</gene>
<dbReference type="PANTHER" id="PTHR11579:SF0">
    <property type="entry name" value="PROTEIN-L-ISOASPARTATE(D-ASPARTATE) O-METHYLTRANSFERASE"/>
    <property type="match status" value="1"/>
</dbReference>
<organism evidence="9 10">
    <name type="scientific">Sphingomonas donggukensis</name>
    <dbReference type="NCBI Taxonomy" id="2949093"/>
    <lineage>
        <taxon>Bacteria</taxon>
        <taxon>Pseudomonadati</taxon>
        <taxon>Pseudomonadota</taxon>
        <taxon>Alphaproteobacteria</taxon>
        <taxon>Sphingomonadales</taxon>
        <taxon>Sphingomonadaceae</taxon>
        <taxon>Sphingomonas</taxon>
    </lineage>
</organism>
<dbReference type="SUPFAM" id="SSF53335">
    <property type="entry name" value="S-adenosyl-L-methionine-dependent methyltransferases"/>
    <property type="match status" value="1"/>
</dbReference>
<keyword evidence="10" id="KW-1185">Reference proteome</keyword>
<comment type="similarity">
    <text evidence="2 7">Belongs to the methyltransferase superfamily. L-isoaspartyl/D-aspartyl protein methyltransferase family.</text>
</comment>
<evidence type="ECO:0000256" key="8">
    <source>
        <dbReference type="SAM" id="SignalP"/>
    </source>
</evidence>
<dbReference type="InterPro" id="IPR000682">
    <property type="entry name" value="PCMT"/>
</dbReference>
<evidence type="ECO:0000256" key="3">
    <source>
        <dbReference type="ARBA" id="ARBA00022490"/>
    </source>
</evidence>
<dbReference type="Pfam" id="PF01135">
    <property type="entry name" value="PCMT"/>
    <property type="match status" value="1"/>
</dbReference>
<evidence type="ECO:0000256" key="4">
    <source>
        <dbReference type="ARBA" id="ARBA00022603"/>
    </source>
</evidence>
<dbReference type="RefSeq" id="WP_250749997.1">
    <property type="nucleotide sequence ID" value="NZ_CP098401.1"/>
</dbReference>
<sequence length="259" mass="27294">MKRLPLVAIAIVLTSCASGMQTQRAAMIATIRRDVATAPRLAADPWFVRALAVVASLPREAFVPHAARRLAYVGTPLQIGWDQTISDPHIVAVMTAAARIGSGSNVLEIGTGSGYQAAVLSRLGARVATIEIVPQLADRARATLARLRIGGVTVRAGDGFVGWPERAPFDAVIVTAGATEVPAPLLAQLRPGGRLVMPIGPRWPIEQILTLTKRADGGVYTCSLGPAMFVPLTGEGRRPEDPRGLSDRSIPLCYGAPVT</sequence>
<proteinExistence type="inferred from homology"/>
<dbReference type="NCBIfam" id="TIGR00080">
    <property type="entry name" value="pimt"/>
    <property type="match status" value="1"/>
</dbReference>
<name>A0ABY4TR48_9SPHN</name>
<dbReference type="EMBL" id="CP098401">
    <property type="protein sequence ID" value="URW74864.1"/>
    <property type="molecule type" value="Genomic_DNA"/>
</dbReference>
<dbReference type="EC" id="2.1.1.77" evidence="7"/>
<evidence type="ECO:0000256" key="1">
    <source>
        <dbReference type="ARBA" id="ARBA00004496"/>
    </source>
</evidence>